<evidence type="ECO:0000256" key="1">
    <source>
        <dbReference type="ARBA" id="ARBA00022741"/>
    </source>
</evidence>
<evidence type="ECO:0000313" key="4">
    <source>
        <dbReference type="EMBL" id="MFO3666086.1"/>
    </source>
</evidence>
<comment type="caution">
    <text evidence="4">The sequence shown here is derived from an EMBL/GenBank/DDBJ whole genome shotgun (WGS) entry which is preliminary data.</text>
</comment>
<dbReference type="InterPro" id="IPR003593">
    <property type="entry name" value="AAA+_ATPase"/>
</dbReference>
<evidence type="ECO:0000259" key="3">
    <source>
        <dbReference type="PROSITE" id="PS50893"/>
    </source>
</evidence>
<proteinExistence type="predicted"/>
<dbReference type="PANTHER" id="PTHR43158:SF2">
    <property type="entry name" value="SKFA PEPTIDE EXPORT ATP-BINDING PROTEIN SKFE"/>
    <property type="match status" value="1"/>
</dbReference>
<evidence type="ECO:0000313" key="5">
    <source>
        <dbReference type="Proteomes" id="UP001637996"/>
    </source>
</evidence>
<dbReference type="GO" id="GO:0005524">
    <property type="term" value="F:ATP binding"/>
    <property type="evidence" value="ECO:0007669"/>
    <property type="project" value="UniProtKB-KW"/>
</dbReference>
<dbReference type="SMART" id="SM00382">
    <property type="entry name" value="AAA"/>
    <property type="match status" value="1"/>
</dbReference>
<accession>A0ABW9M9V7</accession>
<dbReference type="Gene3D" id="3.40.50.300">
    <property type="entry name" value="P-loop containing nucleotide triphosphate hydrolases"/>
    <property type="match status" value="1"/>
</dbReference>
<keyword evidence="1" id="KW-0547">Nucleotide-binding</keyword>
<evidence type="ECO:0000256" key="2">
    <source>
        <dbReference type="ARBA" id="ARBA00022840"/>
    </source>
</evidence>
<dbReference type="RefSeq" id="WP_410031733.1">
    <property type="nucleotide sequence ID" value="NZ_JBGMEI010000013.1"/>
</dbReference>
<dbReference type="Pfam" id="PF00005">
    <property type="entry name" value="ABC_tran"/>
    <property type="match status" value="1"/>
</dbReference>
<keyword evidence="5" id="KW-1185">Reference proteome</keyword>
<dbReference type="EMBL" id="JBGMEI010000013">
    <property type="protein sequence ID" value="MFO3666086.1"/>
    <property type="molecule type" value="Genomic_DNA"/>
</dbReference>
<reference evidence="4 5" key="1">
    <citation type="journal article" date="2025" name="Anaerobe">
        <title>Description of Anaerococcus kampingiae sp. nov., Anaerococcus groningensis sp. nov., Anaerococcus martiniensis sp. nov., and Anaerococcus cruorum sp. nov., isolated from human clinical specimens.</title>
        <authorList>
            <person name="Boiten K.E."/>
            <person name="Meijer J."/>
            <person name="van Wezel E.M."/>
            <person name="Veloo A.C.M."/>
        </authorList>
    </citation>
    <scope>NUCLEOTIDE SEQUENCE [LARGE SCALE GENOMIC DNA]</scope>
    <source>
        <strain evidence="4 5">ENR0831</strain>
    </source>
</reference>
<dbReference type="PANTHER" id="PTHR43158">
    <property type="entry name" value="SKFA PEPTIDE EXPORT ATP-BINDING PROTEIN SKFE"/>
    <property type="match status" value="1"/>
</dbReference>
<gene>
    <name evidence="4" type="ORF">ACCQ41_07515</name>
</gene>
<organism evidence="4 5">
    <name type="scientific">Anaerococcus martiniensis</name>
    <dbReference type="NCBI Taxonomy" id="3115615"/>
    <lineage>
        <taxon>Bacteria</taxon>
        <taxon>Bacillati</taxon>
        <taxon>Bacillota</taxon>
        <taxon>Tissierellia</taxon>
        <taxon>Tissierellales</taxon>
        <taxon>Peptoniphilaceae</taxon>
        <taxon>Anaerococcus</taxon>
    </lineage>
</organism>
<dbReference type="Proteomes" id="UP001637996">
    <property type="component" value="Unassembled WGS sequence"/>
</dbReference>
<feature type="domain" description="ABC transporter" evidence="3">
    <location>
        <begin position="2"/>
        <end position="229"/>
    </location>
</feature>
<protein>
    <submittedName>
        <fullName evidence="4">ATP-binding cassette domain-containing protein</fullName>
    </submittedName>
</protein>
<dbReference type="InterPro" id="IPR003439">
    <property type="entry name" value="ABC_transporter-like_ATP-bd"/>
</dbReference>
<keyword evidence="2 4" id="KW-0067">ATP-binding</keyword>
<dbReference type="SUPFAM" id="SSF52540">
    <property type="entry name" value="P-loop containing nucleoside triphosphate hydrolases"/>
    <property type="match status" value="1"/>
</dbReference>
<dbReference type="CDD" id="cd03230">
    <property type="entry name" value="ABC_DR_subfamily_A"/>
    <property type="match status" value="1"/>
</dbReference>
<dbReference type="PROSITE" id="PS50893">
    <property type="entry name" value="ABC_TRANSPORTER_2"/>
    <property type="match status" value="1"/>
</dbReference>
<sequence length="286" mass="32442">MIEVRNLKKSYKDKLVLDRINLTLDNGKIFGLVGRNGVGKTTLMKILSNQICEYEGNVKINGVDIKNDKSFKEDIAIISDDFISENQNGEKLKTLISSYKTLSPNFNQKRFDELMTLFNIDKKKRYDKLSFGNKSLFRTIIGLSSGAKYLYLDEPATGLDEINKDMLYKKILSYQDHDNSTIILSSHLLKDIEKIADNVIILKGQKVIINDSVEALSENSLKITLVPNDLSLLDGKNIIHTNNIGGQVIAYVYDRFTRAELENLRAKALVQPMPLDELFKSLNMEV</sequence>
<dbReference type="InterPro" id="IPR027417">
    <property type="entry name" value="P-loop_NTPase"/>
</dbReference>
<name>A0ABW9M9V7_9FIRM</name>